<proteinExistence type="predicted"/>
<name>A0ACB9HS32_9ASTR</name>
<dbReference type="EMBL" id="CM042028">
    <property type="protein sequence ID" value="KAI3797945.1"/>
    <property type="molecule type" value="Genomic_DNA"/>
</dbReference>
<sequence>MAYTRFLRFCPPAEKAFIYPAGGESAPGSSLCCVWPLDSHVTTTNHCPETKAFDSIFPLLSQSIFRQIYSTPPLKRLRFEH</sequence>
<protein>
    <submittedName>
        <fullName evidence="1">Uncharacterized protein</fullName>
    </submittedName>
</protein>
<evidence type="ECO:0000313" key="2">
    <source>
        <dbReference type="Proteomes" id="UP001056120"/>
    </source>
</evidence>
<evidence type="ECO:0000313" key="1">
    <source>
        <dbReference type="EMBL" id="KAI3797945.1"/>
    </source>
</evidence>
<organism evidence="1 2">
    <name type="scientific">Smallanthus sonchifolius</name>
    <dbReference type="NCBI Taxonomy" id="185202"/>
    <lineage>
        <taxon>Eukaryota</taxon>
        <taxon>Viridiplantae</taxon>
        <taxon>Streptophyta</taxon>
        <taxon>Embryophyta</taxon>
        <taxon>Tracheophyta</taxon>
        <taxon>Spermatophyta</taxon>
        <taxon>Magnoliopsida</taxon>
        <taxon>eudicotyledons</taxon>
        <taxon>Gunneridae</taxon>
        <taxon>Pentapetalae</taxon>
        <taxon>asterids</taxon>
        <taxon>campanulids</taxon>
        <taxon>Asterales</taxon>
        <taxon>Asteraceae</taxon>
        <taxon>Asteroideae</taxon>
        <taxon>Heliantheae alliance</taxon>
        <taxon>Millerieae</taxon>
        <taxon>Smallanthus</taxon>
    </lineage>
</organism>
<accession>A0ACB9HS32</accession>
<dbReference type="Proteomes" id="UP001056120">
    <property type="component" value="Linkage Group LG11"/>
</dbReference>
<gene>
    <name evidence="1" type="ORF">L1987_33210</name>
</gene>
<comment type="caution">
    <text evidence="1">The sequence shown here is derived from an EMBL/GenBank/DDBJ whole genome shotgun (WGS) entry which is preliminary data.</text>
</comment>
<keyword evidence="2" id="KW-1185">Reference proteome</keyword>
<reference evidence="1 2" key="2">
    <citation type="journal article" date="2022" name="Mol. Ecol. Resour.">
        <title>The genomes of chicory, endive, great burdock and yacon provide insights into Asteraceae paleo-polyploidization history and plant inulin production.</title>
        <authorList>
            <person name="Fan W."/>
            <person name="Wang S."/>
            <person name="Wang H."/>
            <person name="Wang A."/>
            <person name="Jiang F."/>
            <person name="Liu H."/>
            <person name="Zhao H."/>
            <person name="Xu D."/>
            <person name="Zhang Y."/>
        </authorList>
    </citation>
    <scope>NUCLEOTIDE SEQUENCE [LARGE SCALE GENOMIC DNA]</scope>
    <source>
        <strain evidence="2">cv. Yunnan</strain>
        <tissue evidence="1">Leaves</tissue>
    </source>
</reference>
<reference evidence="2" key="1">
    <citation type="journal article" date="2022" name="Mol. Ecol. Resour.">
        <title>The genomes of chicory, endive, great burdock and yacon provide insights into Asteraceae palaeo-polyploidization history and plant inulin production.</title>
        <authorList>
            <person name="Fan W."/>
            <person name="Wang S."/>
            <person name="Wang H."/>
            <person name="Wang A."/>
            <person name="Jiang F."/>
            <person name="Liu H."/>
            <person name="Zhao H."/>
            <person name="Xu D."/>
            <person name="Zhang Y."/>
        </authorList>
    </citation>
    <scope>NUCLEOTIDE SEQUENCE [LARGE SCALE GENOMIC DNA]</scope>
    <source>
        <strain evidence="2">cv. Yunnan</strain>
    </source>
</reference>